<dbReference type="Gene3D" id="1.25.40.10">
    <property type="entry name" value="Tetratricopeptide repeat domain"/>
    <property type="match status" value="1"/>
</dbReference>
<dbReference type="Proteomes" id="UP000824102">
    <property type="component" value="Unassembled WGS sequence"/>
</dbReference>
<dbReference type="SUPFAM" id="SSF48452">
    <property type="entry name" value="TPR-like"/>
    <property type="match status" value="1"/>
</dbReference>
<sequence>MRQTKDREDGIRKLELSDEFLLDAAEKRYDAGDYMGALTMLNKRAGMYPPSADASALYADIYEAFSLWVPCADAWFRFLDTCNEADFGEGYEGLAFAFANMGDALRAELFYRRSYEASGETPPEFEFSGEGFEAESGPRLRIVHSDDGSVGDPELLRRGVLYIKSGDLTKAKEALSEIAPESADFPSACGLIAMCRLLTGDTAGAAEECERMLKYYPDNIHALTTYCAVLVAQERKEEAKEVGRKLAAMDSDQIEDLYRIATALCETGLDEEAYQKLTKLKKMQPYDDTVLWFHAVAALRSGRREEAIASLEVLTTVYPRKVIAMLYLERLRGEKEVSLSYFYRMPQEDYKELSDFLLMADGVAPEMAERLGGEKEVLRYIRLAFDQLEGRDQKLQQLAARVAIKCRCDEAVREILLDYEADELVKLSMMQSLVERNEDNSFGVVICNFYREFFTHKMEFEGRRPDQFLEAFAQVYSRYAITADDNERKLLYAAEDVNYTLVDADAEDLFSEKEALAAAIYREARLSDGEHSIDAVAGLFGANVSTVKAILNFLI</sequence>
<accession>A0A9D2G5N5</accession>
<protein>
    <submittedName>
        <fullName evidence="1">Tetratricopeptide repeat protein</fullName>
    </submittedName>
</protein>
<reference evidence="1" key="1">
    <citation type="journal article" date="2021" name="PeerJ">
        <title>Extensive microbial diversity within the chicken gut microbiome revealed by metagenomics and culture.</title>
        <authorList>
            <person name="Gilroy R."/>
            <person name="Ravi A."/>
            <person name="Getino M."/>
            <person name="Pursley I."/>
            <person name="Horton D.L."/>
            <person name="Alikhan N.F."/>
            <person name="Baker D."/>
            <person name="Gharbi K."/>
            <person name="Hall N."/>
            <person name="Watson M."/>
            <person name="Adriaenssens E.M."/>
            <person name="Foster-Nyarko E."/>
            <person name="Jarju S."/>
            <person name="Secka A."/>
            <person name="Antonio M."/>
            <person name="Oren A."/>
            <person name="Chaudhuri R.R."/>
            <person name="La Ragione R."/>
            <person name="Hildebrand F."/>
            <person name="Pallen M.J."/>
        </authorList>
    </citation>
    <scope>NUCLEOTIDE SEQUENCE</scope>
    <source>
        <strain evidence="1">ChiW7-2402</strain>
    </source>
</reference>
<proteinExistence type="predicted"/>
<dbReference type="Pfam" id="PF14559">
    <property type="entry name" value="TPR_19"/>
    <property type="match status" value="1"/>
</dbReference>
<evidence type="ECO:0000313" key="1">
    <source>
        <dbReference type="EMBL" id="HIZ72595.1"/>
    </source>
</evidence>
<reference evidence="1" key="2">
    <citation type="submission" date="2021-04" db="EMBL/GenBank/DDBJ databases">
        <authorList>
            <person name="Gilroy R."/>
        </authorList>
    </citation>
    <scope>NUCLEOTIDE SEQUENCE</scope>
    <source>
        <strain evidence="1">ChiW7-2402</strain>
    </source>
</reference>
<dbReference type="InterPro" id="IPR011990">
    <property type="entry name" value="TPR-like_helical_dom_sf"/>
</dbReference>
<comment type="caution">
    <text evidence="1">The sequence shown here is derived from an EMBL/GenBank/DDBJ whole genome shotgun (WGS) entry which is preliminary data.</text>
</comment>
<evidence type="ECO:0000313" key="2">
    <source>
        <dbReference type="Proteomes" id="UP000824102"/>
    </source>
</evidence>
<dbReference type="AlphaFoldDB" id="A0A9D2G5N5"/>
<organism evidence="1 2">
    <name type="scientific">Candidatus Gallimonas intestinavium</name>
    <dbReference type="NCBI Taxonomy" id="2838603"/>
    <lineage>
        <taxon>Bacteria</taxon>
        <taxon>Bacillati</taxon>
        <taxon>Bacillota</taxon>
        <taxon>Clostridia</taxon>
        <taxon>Candidatus Gallimonas</taxon>
    </lineage>
</organism>
<gene>
    <name evidence="1" type="ORF">H9964_03325</name>
</gene>
<name>A0A9D2G5N5_9FIRM</name>
<dbReference type="EMBL" id="DXBB01000052">
    <property type="protein sequence ID" value="HIZ72595.1"/>
    <property type="molecule type" value="Genomic_DNA"/>
</dbReference>